<dbReference type="InterPro" id="IPR036047">
    <property type="entry name" value="F-box-like_dom_sf"/>
</dbReference>
<organism evidence="3 4">
    <name type="scientific">Aquilegia coerulea</name>
    <name type="common">Rocky mountain columbine</name>
    <dbReference type="NCBI Taxonomy" id="218851"/>
    <lineage>
        <taxon>Eukaryota</taxon>
        <taxon>Viridiplantae</taxon>
        <taxon>Streptophyta</taxon>
        <taxon>Embryophyta</taxon>
        <taxon>Tracheophyta</taxon>
        <taxon>Spermatophyta</taxon>
        <taxon>Magnoliopsida</taxon>
        <taxon>Ranunculales</taxon>
        <taxon>Ranunculaceae</taxon>
        <taxon>Thalictroideae</taxon>
        <taxon>Aquilegia</taxon>
    </lineage>
</organism>
<dbReference type="Pfam" id="PF03478">
    <property type="entry name" value="Beta-prop_KIB1-4"/>
    <property type="match status" value="1"/>
</dbReference>
<name>A0A2G5C118_AQUCA</name>
<reference evidence="3 4" key="1">
    <citation type="submission" date="2017-09" db="EMBL/GenBank/DDBJ databases">
        <title>WGS assembly of Aquilegia coerulea Goldsmith.</title>
        <authorList>
            <person name="Hodges S."/>
            <person name="Kramer E."/>
            <person name="Nordborg M."/>
            <person name="Tomkins J."/>
            <person name="Borevitz J."/>
            <person name="Derieg N."/>
            <person name="Yan J."/>
            <person name="Mihaltcheva S."/>
            <person name="Hayes R.D."/>
            <person name="Rokhsar D."/>
        </authorList>
    </citation>
    <scope>NUCLEOTIDE SEQUENCE [LARGE SCALE GENOMIC DNA]</scope>
    <source>
        <strain evidence="4">cv. Goldsmith</strain>
    </source>
</reference>
<dbReference type="Pfam" id="PF12937">
    <property type="entry name" value="F-box-like"/>
    <property type="match status" value="1"/>
</dbReference>
<feature type="domain" description="F-box" evidence="2">
    <location>
        <begin position="5"/>
        <end position="42"/>
    </location>
</feature>
<dbReference type="InterPro" id="IPR001810">
    <property type="entry name" value="F-box_dom"/>
</dbReference>
<dbReference type="AlphaFoldDB" id="A0A2G5C118"/>
<dbReference type="SUPFAM" id="SSF81383">
    <property type="entry name" value="F-box domain"/>
    <property type="match status" value="1"/>
</dbReference>
<dbReference type="CDD" id="cd09917">
    <property type="entry name" value="F-box_SF"/>
    <property type="match status" value="1"/>
</dbReference>
<accession>A0A2G5C118</accession>
<dbReference type="InterPro" id="IPR005174">
    <property type="entry name" value="KIB1-4_b-propeller"/>
</dbReference>
<dbReference type="EMBL" id="KZ305149">
    <property type="protein sequence ID" value="PIA24964.1"/>
    <property type="molecule type" value="Genomic_DNA"/>
</dbReference>
<evidence type="ECO:0000313" key="4">
    <source>
        <dbReference type="Proteomes" id="UP000230069"/>
    </source>
</evidence>
<dbReference type="PANTHER" id="PTHR44259">
    <property type="entry name" value="OS07G0183000 PROTEIN-RELATED"/>
    <property type="match status" value="1"/>
</dbReference>
<evidence type="ECO:0000259" key="1">
    <source>
        <dbReference type="Pfam" id="PF03478"/>
    </source>
</evidence>
<sequence>MATKLSDLPKDLLSIICEKLVDVSDYARFRAVCKSWRTIVWQTRTKIPPQLPMLIFPLSSYISSTYMHTHSFYTFSMNREFIKEVQLETTLFKNCYGSSHGWLITEDYHNRIQLILNPFQMDNNVINLPILNLREHVISRVVLSHSPTLTTDYVVMVLYYSYSYMLSFLKPGDKYWTHVTSQEEKDLVLNDVIYYRDGFYAVSLSGELIFCDISSTQPRFQRVAAAPIPNISMGWEYINSCYVYTRMSLVESSGDLLCVVRLYSETIKLANISTIGFQIFKLQANGWEWIELKTLQGHALFLGDSFSSSLLASDFNHCRPNHIYFTDPSSPNKFAMGVFNLADSSVKVLYSKNTKKDAIRPVWIQPTLNMTRNKNLDQELCST</sequence>
<dbReference type="STRING" id="218851.A0A2G5C118"/>
<dbReference type="OrthoDB" id="747475at2759"/>
<dbReference type="InParanoid" id="A0A2G5C118"/>
<evidence type="ECO:0000313" key="3">
    <source>
        <dbReference type="EMBL" id="PIA24964.1"/>
    </source>
</evidence>
<feature type="domain" description="KIB1-4 beta-propeller" evidence="1">
    <location>
        <begin position="84"/>
        <end position="340"/>
    </location>
</feature>
<dbReference type="Gene3D" id="1.20.1280.50">
    <property type="match status" value="1"/>
</dbReference>
<evidence type="ECO:0008006" key="5">
    <source>
        <dbReference type="Google" id="ProtNLM"/>
    </source>
</evidence>
<protein>
    <recommendedName>
        <fullName evidence="5">F-box domain-containing protein</fullName>
    </recommendedName>
</protein>
<dbReference type="PANTHER" id="PTHR44259:SF114">
    <property type="entry name" value="OS06G0707300 PROTEIN"/>
    <property type="match status" value="1"/>
</dbReference>
<dbReference type="InterPro" id="IPR050942">
    <property type="entry name" value="F-box_BR-signaling"/>
</dbReference>
<evidence type="ECO:0000259" key="2">
    <source>
        <dbReference type="Pfam" id="PF12937"/>
    </source>
</evidence>
<dbReference type="Proteomes" id="UP000230069">
    <property type="component" value="Unassembled WGS sequence"/>
</dbReference>
<keyword evidence="4" id="KW-1185">Reference proteome</keyword>
<gene>
    <name evidence="3" type="ORF">AQUCO_13600004v1</name>
</gene>
<proteinExistence type="predicted"/>